<evidence type="ECO:0000256" key="6">
    <source>
        <dbReference type="ARBA" id="ARBA00022475"/>
    </source>
</evidence>
<dbReference type="Gramene" id="EES04743">
    <property type="protein sequence ID" value="EES04743"/>
    <property type="gene ID" value="SORBI_3004G091500"/>
</dbReference>
<dbReference type="HOGENOM" id="CLU_000288_22_0_1"/>
<dbReference type="FunFam" id="3.80.10.10:FF:000288">
    <property type="entry name" value="LRR receptor-like serine/threonine-protein kinase EFR"/>
    <property type="match status" value="1"/>
</dbReference>
<dbReference type="Gene3D" id="1.10.510.10">
    <property type="entry name" value="Transferase(Phosphotransferase) domain 1"/>
    <property type="match status" value="1"/>
</dbReference>
<dbReference type="InterPro" id="IPR001611">
    <property type="entry name" value="Leu-rich_rpt"/>
</dbReference>
<dbReference type="OMA" id="ADMKISC"/>
<dbReference type="InterPro" id="IPR001245">
    <property type="entry name" value="Ser-Thr/Tyr_kinase_cat_dom"/>
</dbReference>
<keyword evidence="9" id="KW-0433">Leucine-rich repeat</keyword>
<comment type="similarity">
    <text evidence="4">Belongs to the protein kinase superfamily. Ser/Thr protein kinase family.</text>
</comment>
<comment type="function">
    <text evidence="24">The processed protein kinase Xa21 chain released by protein cleavage after X.oryzae pv. oryzae protein Ax21 detection translocates into the nucleus where it can bind and regulate WRKY62, a transcription factor. Confers resistance to the bacterial pathogen X.oryzae pv. oryzae (Xoo).</text>
</comment>
<dbReference type="InterPro" id="IPR000719">
    <property type="entry name" value="Prot_kinase_dom"/>
</dbReference>
<evidence type="ECO:0000256" key="8">
    <source>
        <dbReference type="ARBA" id="ARBA00022553"/>
    </source>
</evidence>
<dbReference type="SMART" id="SM00369">
    <property type="entry name" value="LRR_TYP"/>
    <property type="match status" value="11"/>
</dbReference>
<keyword evidence="19" id="KW-0675">Receptor</keyword>
<dbReference type="GO" id="GO:0004674">
    <property type="term" value="F:protein serine/threonine kinase activity"/>
    <property type="evidence" value="ECO:0007669"/>
    <property type="project" value="UniProtKB-KW"/>
</dbReference>
<dbReference type="SUPFAM" id="SSF56112">
    <property type="entry name" value="Protein kinase-like (PK-like)"/>
    <property type="match status" value="1"/>
</dbReference>
<keyword evidence="12 28" id="KW-0732">Signal</keyword>
<feature type="transmembrane region" description="Helical" evidence="27">
    <location>
        <begin position="770"/>
        <end position="794"/>
    </location>
</feature>
<dbReference type="OrthoDB" id="676979at2759"/>
<evidence type="ECO:0000256" key="5">
    <source>
        <dbReference type="ARBA" id="ARBA00012513"/>
    </source>
</evidence>
<evidence type="ECO:0000256" key="27">
    <source>
        <dbReference type="SAM" id="Phobius"/>
    </source>
</evidence>
<feature type="chain" id="PRO_5002956621" description="Receptor kinase-like protein Xa21" evidence="28">
    <location>
        <begin position="22"/>
        <end position="1140"/>
    </location>
</feature>
<dbReference type="InterPro" id="IPR008271">
    <property type="entry name" value="Ser/Thr_kinase_AS"/>
</dbReference>
<keyword evidence="16 26" id="KW-0067">ATP-binding</keyword>
<evidence type="ECO:0000256" key="21">
    <source>
        <dbReference type="ARBA" id="ARBA00047899"/>
    </source>
</evidence>
<reference evidence="30 31" key="1">
    <citation type="journal article" date="2009" name="Nature">
        <title>The Sorghum bicolor genome and the diversification of grasses.</title>
        <authorList>
            <person name="Paterson A.H."/>
            <person name="Bowers J.E."/>
            <person name="Bruggmann R."/>
            <person name="Dubchak I."/>
            <person name="Grimwood J."/>
            <person name="Gundlach H."/>
            <person name="Haberer G."/>
            <person name="Hellsten U."/>
            <person name="Mitros T."/>
            <person name="Poliakov A."/>
            <person name="Schmutz J."/>
            <person name="Spannagl M."/>
            <person name="Tang H."/>
            <person name="Wang X."/>
            <person name="Wicker T."/>
            <person name="Bharti A.K."/>
            <person name="Chapman J."/>
            <person name="Feltus F.A."/>
            <person name="Gowik U."/>
            <person name="Grigoriev I.V."/>
            <person name="Lyons E."/>
            <person name="Maher C.A."/>
            <person name="Martis M."/>
            <person name="Narechania A."/>
            <person name="Otillar R.P."/>
            <person name="Penning B.W."/>
            <person name="Salamov A.A."/>
            <person name="Wang Y."/>
            <person name="Zhang L."/>
            <person name="Carpita N.C."/>
            <person name="Freeling M."/>
            <person name="Gingle A.R."/>
            <person name="Hash C.T."/>
            <person name="Keller B."/>
            <person name="Klein P."/>
            <person name="Kresovich S."/>
            <person name="McCann M.C."/>
            <person name="Ming R."/>
            <person name="Peterson D.G."/>
            <person name="Mehboob-ur-Rahman"/>
            <person name="Ware D."/>
            <person name="Westhoff P."/>
            <person name="Mayer K.F."/>
            <person name="Messing J."/>
            <person name="Rokhsar D.S."/>
        </authorList>
    </citation>
    <scope>NUCLEOTIDE SEQUENCE [LARGE SCALE GENOMIC DNA]</scope>
    <source>
        <strain evidence="31">cv. BTx623</strain>
    </source>
</reference>
<dbReference type="Pfam" id="PF00560">
    <property type="entry name" value="LRR_1"/>
    <property type="match status" value="11"/>
</dbReference>
<dbReference type="EMBL" id="CM000763">
    <property type="protein sequence ID" value="EES04743.1"/>
    <property type="molecule type" value="Genomic_DNA"/>
</dbReference>
<evidence type="ECO:0000256" key="2">
    <source>
        <dbReference type="ARBA" id="ARBA00004389"/>
    </source>
</evidence>
<dbReference type="FunFam" id="1.10.510.10:FF:000358">
    <property type="entry name" value="Putative leucine-rich repeat receptor-like serine/threonine-protein kinase"/>
    <property type="match status" value="1"/>
</dbReference>
<evidence type="ECO:0000256" key="14">
    <source>
        <dbReference type="ARBA" id="ARBA00022741"/>
    </source>
</evidence>
<accession>C5XY16</accession>
<dbReference type="Pfam" id="PF07714">
    <property type="entry name" value="PK_Tyr_Ser-Thr"/>
    <property type="match status" value="1"/>
</dbReference>
<comment type="function">
    <text evidence="23">Receptor kinase that detects X.oryzae pv. oryzae protein Ax21 to promote innate immunity. Following X.oryzae pv. oryzae protein Ax21 detection, undergoes cleavage, releasing the processed protein kinase Xa21 chain.</text>
</comment>
<dbReference type="InterPro" id="IPR013210">
    <property type="entry name" value="LRR_N_plant-typ"/>
</dbReference>
<dbReference type="Gene3D" id="3.80.10.10">
    <property type="entry name" value="Ribonuclease Inhibitor"/>
    <property type="match status" value="5"/>
</dbReference>
<reference evidence="31" key="2">
    <citation type="journal article" date="2018" name="Plant J.">
        <title>The Sorghum bicolor reference genome: improved assembly, gene annotations, a transcriptome atlas, and signatures of genome organization.</title>
        <authorList>
            <person name="McCormick R.F."/>
            <person name="Truong S.K."/>
            <person name="Sreedasyam A."/>
            <person name="Jenkins J."/>
            <person name="Shu S."/>
            <person name="Sims D."/>
            <person name="Kennedy M."/>
            <person name="Amirebrahimi M."/>
            <person name="Weers B.D."/>
            <person name="McKinley B."/>
            <person name="Mattison A."/>
            <person name="Morishige D.T."/>
            <person name="Grimwood J."/>
            <person name="Schmutz J."/>
            <person name="Mullet J.E."/>
        </authorList>
    </citation>
    <scope>NUCLEOTIDE SEQUENCE [LARGE SCALE GENOMIC DNA]</scope>
    <source>
        <strain evidence="31">cv. BTx623</strain>
    </source>
</reference>
<dbReference type="InterPro" id="IPR003591">
    <property type="entry name" value="Leu-rich_rpt_typical-subtyp"/>
</dbReference>
<dbReference type="Gene3D" id="3.30.200.20">
    <property type="entry name" value="Phosphorylase Kinase, domain 1"/>
    <property type="match status" value="1"/>
</dbReference>
<dbReference type="PROSITE" id="PS00107">
    <property type="entry name" value="PROTEIN_KINASE_ATP"/>
    <property type="match status" value="1"/>
</dbReference>
<gene>
    <name evidence="30" type="ORF">SORBI_3004G091500</name>
</gene>
<keyword evidence="14 26" id="KW-0547">Nucleotide-binding</keyword>
<comment type="catalytic activity">
    <reaction evidence="21">
        <text>L-threonyl-[protein] + ATP = O-phospho-L-threonyl-[protein] + ADP + H(+)</text>
        <dbReference type="Rhea" id="RHEA:46608"/>
        <dbReference type="Rhea" id="RHEA-COMP:11060"/>
        <dbReference type="Rhea" id="RHEA-COMP:11605"/>
        <dbReference type="ChEBI" id="CHEBI:15378"/>
        <dbReference type="ChEBI" id="CHEBI:30013"/>
        <dbReference type="ChEBI" id="CHEBI:30616"/>
        <dbReference type="ChEBI" id="CHEBI:61977"/>
        <dbReference type="ChEBI" id="CHEBI:456216"/>
        <dbReference type="EC" id="2.7.11.1"/>
    </reaction>
</comment>
<evidence type="ECO:0000256" key="3">
    <source>
        <dbReference type="ARBA" id="ARBA00004479"/>
    </source>
</evidence>
<dbReference type="PANTHER" id="PTHR27008">
    <property type="entry name" value="OS04G0122200 PROTEIN"/>
    <property type="match status" value="1"/>
</dbReference>
<dbReference type="InterPro" id="IPR017441">
    <property type="entry name" value="Protein_kinase_ATP_BS"/>
</dbReference>
<evidence type="ECO:0000256" key="24">
    <source>
        <dbReference type="ARBA" id="ARBA00056628"/>
    </source>
</evidence>
<sequence length="1140" mass="124854">MALLRESILLAFVFLTCSVASLPPTATSNTTDYLALMLFKSLVKGDPMRALESWGNRSIPMCQWHGVACGSRGHRRGHVVALDLTGLNLLGTISPALANITYLRQLNLPQNRFYGILPPELGNIHDLETLDLSYNSIEGQIPPSLSNCSRFVEILLDSNKLQGGIPSEFSSLPNLQLLSLRNNRLTGRLHSTIGRLVNLKSLLLTFNNITGEIPTEIGSLENLSTLDLGSNQLFGTIPPSLGNLSHLTALSFSHNNLEQSMPPLQGLLSLSILDLGQNSLEGNIPAWIGNLSSLVTLILEKNSLEGNIPESLGNLEMLTTLALQNNNLQGHVPHSITNLYSLKNLYIGYNELEGPLPPSIFNLSSIEYLDLQFNHLNGSFPPDLGNTLPKLQYFLADENQFHGTIPPSLCNASMIQWIQAVNNFLSGTIPDCLGIHQQNLSVVTFAENQLEIRNGFGWGFMSSLTNCSKLFLLDIGVNRLTGELPDSVGNLSTNMKYFITNYNSITGRIPEGIGNLVNLQFVEMNNNLFEGPIPDSFGRLKKLNQLYLSGNKFSGSIPSSIGNLQMLNVLHLFDNKLSGEIPPSLGSCPLQQLIISNNNLTGSIPKELFSSSLSGSLHLDHNFLTGTLPPEMGNLKNLGVLDFSDNRIFGEIPSSLGECQSLQYLNTSGNYLQGKIPPSIEQLRGLQVLDLSHNNLSGSIPTFLENMIGLASLNLSFNNLEGNVPKDGIFSNASAVSVVGNDGLCNGIPQLKLPPCSNNSTKKKKTTWKLALTVSICSVILFITVVIALFVCYFHTRRTKSNPETSLTSEQHIRVSYAELVSATNGFASENLIGSGSFGSVYKGSMTSNGQQQEVAVKVLNLTQRGASHSFVAECETLRCIRHRNLVKILTVCSSIDFHRDNFKALVYEFLPNGNLDHWLHQRPIEDGERKALDLSVRIRIAIDVASALEYLHQSKPLPIIHCDLKPSNVLLDRNMVAHVGDFGLARFLHQDADKSSSWASMRGTIGYVAPEYGLGNEVSTQGDVYSYGILLLEVFTGKRPTDNEFGEGLGLCKYVETALPDRVTSVVDRHLVQEAEDGEGIADMKISCIISILRIGVQCSEEAPADRMQISDALKELQGIRDKLENIYALKERNSTDIF</sequence>
<keyword evidence="6" id="KW-1003">Cell membrane</keyword>
<dbReference type="Proteomes" id="UP000000768">
    <property type="component" value="Chromosome 4"/>
</dbReference>
<keyword evidence="17 27" id="KW-1133">Transmembrane helix</keyword>
<evidence type="ECO:0000259" key="29">
    <source>
        <dbReference type="PROSITE" id="PS50011"/>
    </source>
</evidence>
<evidence type="ECO:0000256" key="13">
    <source>
        <dbReference type="ARBA" id="ARBA00022737"/>
    </source>
</evidence>
<dbReference type="GO" id="GO:0005789">
    <property type="term" value="C:endoplasmic reticulum membrane"/>
    <property type="evidence" value="ECO:0007669"/>
    <property type="project" value="UniProtKB-SubCell"/>
</dbReference>
<proteinExistence type="inferred from homology"/>
<evidence type="ECO:0000256" key="9">
    <source>
        <dbReference type="ARBA" id="ARBA00022614"/>
    </source>
</evidence>
<feature type="domain" description="Protein kinase" evidence="29">
    <location>
        <begin position="827"/>
        <end position="1121"/>
    </location>
</feature>
<evidence type="ECO:0000256" key="22">
    <source>
        <dbReference type="ARBA" id="ARBA00048679"/>
    </source>
</evidence>
<evidence type="ECO:0000256" key="20">
    <source>
        <dbReference type="ARBA" id="ARBA00023180"/>
    </source>
</evidence>
<dbReference type="GO" id="GO:0009755">
    <property type="term" value="P:hormone-mediated signaling pathway"/>
    <property type="evidence" value="ECO:0000318"/>
    <property type="project" value="GO_Central"/>
</dbReference>
<dbReference type="Pfam" id="PF23598">
    <property type="entry name" value="LRR_14"/>
    <property type="match status" value="1"/>
</dbReference>
<dbReference type="InterPro" id="IPR055414">
    <property type="entry name" value="LRR_R13L4/SHOC2-like"/>
</dbReference>
<keyword evidence="31" id="KW-1185">Reference proteome</keyword>
<evidence type="ECO:0000256" key="19">
    <source>
        <dbReference type="ARBA" id="ARBA00023170"/>
    </source>
</evidence>
<keyword evidence="11 27" id="KW-0812">Transmembrane</keyword>
<evidence type="ECO:0000256" key="28">
    <source>
        <dbReference type="SAM" id="SignalP"/>
    </source>
</evidence>
<feature type="signal peptide" evidence="28">
    <location>
        <begin position="1"/>
        <end position="21"/>
    </location>
</feature>
<dbReference type="FunFam" id="3.30.200.20:FF:000432">
    <property type="entry name" value="LRR receptor-like serine/threonine-protein kinase EFR"/>
    <property type="match status" value="1"/>
</dbReference>
<dbReference type="GO" id="GO:0005524">
    <property type="term" value="F:ATP binding"/>
    <property type="evidence" value="ECO:0007669"/>
    <property type="project" value="UniProtKB-UniRule"/>
</dbReference>
<dbReference type="Pfam" id="PF08263">
    <property type="entry name" value="LRRNT_2"/>
    <property type="match status" value="1"/>
</dbReference>
<dbReference type="AlphaFoldDB" id="C5XY16"/>
<dbReference type="CDD" id="cd14066">
    <property type="entry name" value="STKc_IRAK"/>
    <property type="match status" value="1"/>
</dbReference>
<evidence type="ECO:0000256" key="23">
    <source>
        <dbReference type="ARBA" id="ARBA00054320"/>
    </source>
</evidence>
<dbReference type="InterPro" id="IPR011009">
    <property type="entry name" value="Kinase-like_dom_sf"/>
</dbReference>
<evidence type="ECO:0000256" key="15">
    <source>
        <dbReference type="ARBA" id="ARBA00022777"/>
    </source>
</evidence>
<dbReference type="PRINTS" id="PR00019">
    <property type="entry name" value="LEURICHRPT"/>
</dbReference>
<dbReference type="eggNOG" id="ENOG502QPYS">
    <property type="taxonomic scope" value="Eukaryota"/>
</dbReference>
<evidence type="ECO:0000256" key="16">
    <source>
        <dbReference type="ARBA" id="ARBA00022840"/>
    </source>
</evidence>
<dbReference type="SMART" id="SM00220">
    <property type="entry name" value="S_TKc"/>
    <property type="match status" value="1"/>
</dbReference>
<feature type="binding site" evidence="26">
    <location>
        <position position="858"/>
    </location>
    <ligand>
        <name>ATP</name>
        <dbReference type="ChEBI" id="CHEBI:30616"/>
    </ligand>
</feature>
<keyword evidence="13" id="KW-0677">Repeat</keyword>
<evidence type="ECO:0000256" key="18">
    <source>
        <dbReference type="ARBA" id="ARBA00023136"/>
    </source>
</evidence>
<name>C5XY16_SORBI</name>
<dbReference type="SMART" id="SM00365">
    <property type="entry name" value="LRR_SD22"/>
    <property type="match status" value="8"/>
</dbReference>
<dbReference type="PANTHER" id="PTHR27008:SF596">
    <property type="entry name" value="OS02G0215500 PROTEIN"/>
    <property type="match status" value="1"/>
</dbReference>
<dbReference type="PROSITE" id="PS50011">
    <property type="entry name" value="PROTEIN_KINASE_DOM"/>
    <property type="match status" value="1"/>
</dbReference>
<dbReference type="KEGG" id="sbi:8071680"/>
<dbReference type="PROSITE" id="PS00108">
    <property type="entry name" value="PROTEIN_KINASE_ST"/>
    <property type="match status" value="1"/>
</dbReference>
<keyword evidence="7" id="KW-0723">Serine/threonine-protein kinase</keyword>
<evidence type="ECO:0000256" key="4">
    <source>
        <dbReference type="ARBA" id="ARBA00008684"/>
    </source>
</evidence>
<keyword evidence="20" id="KW-0325">Glycoprotein</keyword>
<evidence type="ECO:0000256" key="12">
    <source>
        <dbReference type="ARBA" id="ARBA00022729"/>
    </source>
</evidence>
<evidence type="ECO:0000256" key="10">
    <source>
        <dbReference type="ARBA" id="ARBA00022679"/>
    </source>
</evidence>
<evidence type="ECO:0000256" key="26">
    <source>
        <dbReference type="PROSITE-ProRule" id="PRU10141"/>
    </source>
</evidence>
<dbReference type="InterPro" id="IPR051809">
    <property type="entry name" value="Plant_receptor-like_S/T_kinase"/>
</dbReference>
<dbReference type="PROSITE" id="PS51450">
    <property type="entry name" value="LRR"/>
    <property type="match status" value="1"/>
</dbReference>
<evidence type="ECO:0000313" key="31">
    <source>
        <dbReference type="Proteomes" id="UP000000768"/>
    </source>
</evidence>
<keyword evidence="15" id="KW-0418">Kinase</keyword>
<organism evidence="30 31">
    <name type="scientific">Sorghum bicolor</name>
    <name type="common">Sorghum</name>
    <name type="synonym">Sorghum vulgare</name>
    <dbReference type="NCBI Taxonomy" id="4558"/>
    <lineage>
        <taxon>Eukaryota</taxon>
        <taxon>Viridiplantae</taxon>
        <taxon>Streptophyta</taxon>
        <taxon>Embryophyta</taxon>
        <taxon>Tracheophyta</taxon>
        <taxon>Spermatophyta</taxon>
        <taxon>Magnoliopsida</taxon>
        <taxon>Liliopsida</taxon>
        <taxon>Poales</taxon>
        <taxon>Poaceae</taxon>
        <taxon>PACMAD clade</taxon>
        <taxon>Panicoideae</taxon>
        <taxon>Andropogonodae</taxon>
        <taxon>Andropogoneae</taxon>
        <taxon>Sorghinae</taxon>
        <taxon>Sorghum</taxon>
    </lineage>
</organism>
<evidence type="ECO:0000256" key="11">
    <source>
        <dbReference type="ARBA" id="ARBA00022692"/>
    </source>
</evidence>
<protein>
    <recommendedName>
        <fullName evidence="25">Receptor kinase-like protein Xa21</fullName>
        <ecNumber evidence="5">2.7.11.1</ecNumber>
    </recommendedName>
</protein>
<keyword evidence="18 27" id="KW-0472">Membrane</keyword>
<dbReference type="FunFam" id="3.80.10.10:FF:000095">
    <property type="entry name" value="LRR receptor-like serine/threonine-protein kinase GSO1"/>
    <property type="match status" value="2"/>
</dbReference>
<evidence type="ECO:0000256" key="7">
    <source>
        <dbReference type="ARBA" id="ARBA00022527"/>
    </source>
</evidence>
<dbReference type="GO" id="GO:0005886">
    <property type="term" value="C:plasma membrane"/>
    <property type="evidence" value="ECO:0000318"/>
    <property type="project" value="GO_Central"/>
</dbReference>
<comment type="subcellular location">
    <subcellularLocation>
        <location evidence="1">Cell membrane</location>
        <topology evidence="1">Single-pass membrane protein</topology>
    </subcellularLocation>
    <subcellularLocation>
        <location evidence="2">Endoplasmic reticulum membrane</location>
        <topology evidence="2">Single-pass membrane protein</topology>
    </subcellularLocation>
    <subcellularLocation>
        <location evidence="3">Membrane</location>
        <topology evidence="3">Single-pass type I membrane protein</topology>
    </subcellularLocation>
</comment>
<keyword evidence="10" id="KW-0808">Transferase</keyword>
<dbReference type="InParanoid" id="C5XY16"/>
<comment type="catalytic activity">
    <reaction evidence="22">
        <text>L-seryl-[protein] + ATP = O-phospho-L-seryl-[protein] + ADP + H(+)</text>
        <dbReference type="Rhea" id="RHEA:17989"/>
        <dbReference type="Rhea" id="RHEA-COMP:9863"/>
        <dbReference type="Rhea" id="RHEA-COMP:11604"/>
        <dbReference type="ChEBI" id="CHEBI:15378"/>
        <dbReference type="ChEBI" id="CHEBI:29999"/>
        <dbReference type="ChEBI" id="CHEBI:30616"/>
        <dbReference type="ChEBI" id="CHEBI:83421"/>
        <dbReference type="ChEBI" id="CHEBI:456216"/>
        <dbReference type="EC" id="2.7.11.1"/>
    </reaction>
</comment>
<evidence type="ECO:0000256" key="1">
    <source>
        <dbReference type="ARBA" id="ARBA00004162"/>
    </source>
</evidence>
<dbReference type="SUPFAM" id="SSF52058">
    <property type="entry name" value="L domain-like"/>
    <property type="match status" value="2"/>
</dbReference>
<dbReference type="GO" id="GO:0038023">
    <property type="term" value="F:signaling receptor activity"/>
    <property type="evidence" value="ECO:0000318"/>
    <property type="project" value="GO_Central"/>
</dbReference>
<evidence type="ECO:0000256" key="17">
    <source>
        <dbReference type="ARBA" id="ARBA00022989"/>
    </source>
</evidence>
<evidence type="ECO:0000256" key="25">
    <source>
        <dbReference type="ARBA" id="ARBA00072040"/>
    </source>
</evidence>
<dbReference type="EC" id="2.7.11.1" evidence="5"/>
<evidence type="ECO:0000313" key="30">
    <source>
        <dbReference type="EMBL" id="EES04743.1"/>
    </source>
</evidence>
<keyword evidence="8" id="KW-0597">Phosphoprotein</keyword>
<dbReference type="InterPro" id="IPR032675">
    <property type="entry name" value="LRR_dom_sf"/>
</dbReference>